<evidence type="ECO:0000313" key="2">
    <source>
        <dbReference type="Proteomes" id="UP000267821"/>
    </source>
</evidence>
<dbReference type="AlphaFoldDB" id="A0A3N4LE15"/>
<reference evidence="1 2" key="1">
    <citation type="journal article" date="2018" name="Nat. Ecol. Evol.">
        <title>Pezizomycetes genomes reveal the molecular basis of ectomycorrhizal truffle lifestyle.</title>
        <authorList>
            <person name="Murat C."/>
            <person name="Payen T."/>
            <person name="Noel B."/>
            <person name="Kuo A."/>
            <person name="Morin E."/>
            <person name="Chen J."/>
            <person name="Kohler A."/>
            <person name="Krizsan K."/>
            <person name="Balestrini R."/>
            <person name="Da Silva C."/>
            <person name="Montanini B."/>
            <person name="Hainaut M."/>
            <person name="Levati E."/>
            <person name="Barry K.W."/>
            <person name="Belfiori B."/>
            <person name="Cichocki N."/>
            <person name="Clum A."/>
            <person name="Dockter R.B."/>
            <person name="Fauchery L."/>
            <person name="Guy J."/>
            <person name="Iotti M."/>
            <person name="Le Tacon F."/>
            <person name="Lindquist E.A."/>
            <person name="Lipzen A."/>
            <person name="Malagnac F."/>
            <person name="Mello A."/>
            <person name="Molinier V."/>
            <person name="Miyauchi S."/>
            <person name="Poulain J."/>
            <person name="Riccioni C."/>
            <person name="Rubini A."/>
            <person name="Sitrit Y."/>
            <person name="Splivallo R."/>
            <person name="Traeger S."/>
            <person name="Wang M."/>
            <person name="Zifcakova L."/>
            <person name="Wipf D."/>
            <person name="Zambonelli A."/>
            <person name="Paolocci F."/>
            <person name="Nowrousian M."/>
            <person name="Ottonello S."/>
            <person name="Baldrian P."/>
            <person name="Spatafora J.W."/>
            <person name="Henrissat B."/>
            <person name="Nagy L.G."/>
            <person name="Aury J.M."/>
            <person name="Wincker P."/>
            <person name="Grigoriev I.V."/>
            <person name="Bonfante P."/>
            <person name="Martin F.M."/>
        </authorList>
    </citation>
    <scope>NUCLEOTIDE SEQUENCE [LARGE SCALE GENOMIC DNA]</scope>
    <source>
        <strain evidence="1 2">ATCC MYA-4762</strain>
    </source>
</reference>
<evidence type="ECO:0000313" key="1">
    <source>
        <dbReference type="EMBL" id="RPB19948.1"/>
    </source>
</evidence>
<name>A0A3N4LE15_9PEZI</name>
<dbReference type="Proteomes" id="UP000267821">
    <property type="component" value="Unassembled WGS sequence"/>
</dbReference>
<proteinExistence type="predicted"/>
<protein>
    <submittedName>
        <fullName evidence="1">Uncharacterized protein</fullName>
    </submittedName>
</protein>
<dbReference type="InParanoid" id="A0A3N4LE15"/>
<gene>
    <name evidence="1" type="ORF">L211DRAFT_579326</name>
</gene>
<dbReference type="OrthoDB" id="10356538at2759"/>
<dbReference type="EMBL" id="ML121580">
    <property type="protein sequence ID" value="RPB19948.1"/>
    <property type="molecule type" value="Genomic_DNA"/>
</dbReference>
<sequence>MSTSANLAPPPRGVVYGPIKDWGKGSCKLLLDFSSKEGVKGRRQYVIEDVAGWAAISEFGEKGRKALEQAVSNTELARENWKGEGDWCRYISQAERDLREEEEVIRVTDGPSAERAVEILARAVAIQDGAANGQLEGYEVEYQTADKEDEIYESITVRPAKATGGAMFGTVHHWTLTTPKGKRNADKRQPVRGVTRLEDIGEEEGTF</sequence>
<organism evidence="1 2">
    <name type="scientific">Terfezia boudieri ATCC MYA-4762</name>
    <dbReference type="NCBI Taxonomy" id="1051890"/>
    <lineage>
        <taxon>Eukaryota</taxon>
        <taxon>Fungi</taxon>
        <taxon>Dikarya</taxon>
        <taxon>Ascomycota</taxon>
        <taxon>Pezizomycotina</taxon>
        <taxon>Pezizomycetes</taxon>
        <taxon>Pezizales</taxon>
        <taxon>Pezizaceae</taxon>
        <taxon>Terfezia</taxon>
    </lineage>
</organism>
<keyword evidence="2" id="KW-1185">Reference proteome</keyword>
<accession>A0A3N4LE15</accession>